<evidence type="ECO:0000313" key="1">
    <source>
        <dbReference type="EMBL" id="EXJ09187.1"/>
    </source>
</evidence>
<dbReference type="STRING" id="1229521.D791_03884"/>
<comment type="caution">
    <text evidence="1">The sequence shown here is derived from an EMBL/GenBank/DDBJ whole genome shotgun (WGS) entry which is preliminary data.</text>
</comment>
<accession>W9UZ45</accession>
<dbReference type="Proteomes" id="UP000019464">
    <property type="component" value="Unassembled WGS sequence"/>
</dbReference>
<reference evidence="1 2" key="2">
    <citation type="journal article" date="2015" name="Syst. Appl. Microbiol.">
        <title>Nitrincola nitratireducens sp. nov. isolated from a haloalkaline crater lake.</title>
        <authorList>
            <person name="Singh A."/>
            <person name="Vaidya B."/>
            <person name="Tanuku N.R."/>
            <person name="Pinnaka A.K."/>
        </authorList>
    </citation>
    <scope>NUCLEOTIDE SEQUENCE [LARGE SCALE GENOMIC DNA]</scope>
    <source>
        <strain evidence="1 2">AK23</strain>
    </source>
</reference>
<dbReference type="AlphaFoldDB" id="W9UZ45"/>
<sequence length="460" mass="50787">MQTAQGIAESKVNDLLGDILDGVRVFQAGGNEVLGNDLQEMILEAAENSLTRLYPQFHVADHTGWSKVYDKAKTGASDALKAVGDDGEPAKNQVCKAVINFLAGGKKGADIRTQFESAPYGWPGDAVDGALQVLVVAGVVRAQTDRGQNIEPRELERKKIGLSFFKLETAVVTTPQRIQIRKLLQQVGCQAKQNEELAVLPEFLQKLSQLADNAGGDAPRPAKPNTSHLDDIRRAAGNEQLLAIYNLRDDLKKQIEDWQALSVSIQQRLPAWQTLQVFANHAKSLDGAEVLQAQVDQIKEQRLLLAEPDLIAPLMASYTQLLRDELNSLQQAYDAAHAKGMHRLGEDSNWKQLEQEQKHQFLAEQKLTATDKPEIAVGSSDDIQKTLQRISIGMLAERIAAMPSRFDAISIKAAEEMEPKAQFVSLRRCTLKTEAEIQQWLLDAENQLKQALAEGPVVLR</sequence>
<gene>
    <name evidence="1" type="ORF">D791_03884</name>
</gene>
<evidence type="ECO:0000313" key="2">
    <source>
        <dbReference type="Proteomes" id="UP000019464"/>
    </source>
</evidence>
<dbReference type="EMBL" id="AONB01000030">
    <property type="protein sequence ID" value="EXJ09187.1"/>
    <property type="molecule type" value="Genomic_DNA"/>
</dbReference>
<organism evidence="1 2">
    <name type="scientific">Nitrincola nitratireducens</name>
    <dbReference type="NCBI Taxonomy" id="1229521"/>
    <lineage>
        <taxon>Bacteria</taxon>
        <taxon>Pseudomonadati</taxon>
        <taxon>Pseudomonadota</taxon>
        <taxon>Gammaproteobacteria</taxon>
        <taxon>Oceanospirillales</taxon>
        <taxon>Oceanospirillaceae</taxon>
        <taxon>Nitrincola</taxon>
    </lineage>
</organism>
<evidence type="ECO:0008006" key="3">
    <source>
        <dbReference type="Google" id="ProtNLM"/>
    </source>
</evidence>
<keyword evidence="2" id="KW-1185">Reference proteome</keyword>
<reference evidence="2" key="1">
    <citation type="submission" date="2012-11" db="EMBL/GenBank/DDBJ databases">
        <authorList>
            <person name="Singh A."/>
            <person name="Pinnaka A.K."/>
            <person name="Vaidya B."/>
        </authorList>
    </citation>
    <scope>NUCLEOTIDE SEQUENCE [LARGE SCALE GENOMIC DNA]</scope>
    <source>
        <strain evidence="2">AK23</strain>
    </source>
</reference>
<proteinExistence type="predicted"/>
<protein>
    <recommendedName>
        <fullName evidence="3">BREX system P-loop protein BrxC</fullName>
    </recommendedName>
</protein>
<dbReference type="RefSeq" id="WP_202806908.1">
    <property type="nucleotide sequence ID" value="NZ_AONB01000030.1"/>
</dbReference>
<dbReference type="PATRIC" id="fig|1229521.3.peg.3910"/>
<name>W9UZ45_9GAMM</name>